<evidence type="ECO:0000313" key="3">
    <source>
        <dbReference type="Proteomes" id="UP001415857"/>
    </source>
</evidence>
<sequence length="513" mass="56704">MAMGTLTSACNTNISRTLSYEDKHNDPRNVSFSSYLNGAEESFVLKLAESSENPSPFNTAQQEHLYMGRKKVEDGEIDVFGAERYFNGRMEKETPRVANKCVRKYQSKEDEPADLDPMKPKTQPGTPSVRSESSWNSQSVLLQSGLRNPTRHRTNKVHGKRFLSSLSCKCACSDKDSVDIDENAGENNFNRSASCGVVHGKAITNEPIETGPNPVGVAQIIRPRSKSWVKEDMRCQKFDKLGVGLNRENCYTSPTINSGVGNFPVKMHFQEEKDESPRKSLPVFGSPVLEKRNKPSLSLEKKLTMLSWDATTGDKEIEIPPASNGMIYNDSESDASSDLFEIESLTGKANPFFARQASDGTSPTTCYAPSEASIEWSVITASAAEFSVMSDYEEQRRPPATIVTSPSKKVATTTIAKATTTNKETPRRRPGILLGCKSHKAVRVAGEAYRTNDKAIFDPQGLHRPDSFMPVTRFQAEAKLIGFDSRHGQHAFATRLIPRSEAALASSHLLYIQ</sequence>
<evidence type="ECO:0000313" key="2">
    <source>
        <dbReference type="EMBL" id="KAK9277243.1"/>
    </source>
</evidence>
<comment type="caution">
    <text evidence="2">The sequence shown here is derived from an EMBL/GenBank/DDBJ whole genome shotgun (WGS) entry which is preliminary data.</text>
</comment>
<feature type="region of interest" description="Disordered" evidence="1">
    <location>
        <begin position="104"/>
        <end position="157"/>
    </location>
</feature>
<dbReference type="InterPro" id="IPR039615">
    <property type="entry name" value="PKS"/>
</dbReference>
<dbReference type="AlphaFoldDB" id="A0AAP0RHT8"/>
<feature type="compositionally biased region" description="Polar residues" evidence="1">
    <location>
        <begin position="123"/>
        <end position="147"/>
    </location>
</feature>
<proteinExistence type="predicted"/>
<evidence type="ECO:0008006" key="4">
    <source>
        <dbReference type="Google" id="ProtNLM"/>
    </source>
</evidence>
<evidence type="ECO:0000256" key="1">
    <source>
        <dbReference type="SAM" id="MobiDB-lite"/>
    </source>
</evidence>
<dbReference type="PANTHER" id="PTHR33781">
    <property type="entry name" value="PROTEIN PHYTOCHROME KINASE SUBSTRATE 1-RELATED"/>
    <property type="match status" value="1"/>
</dbReference>
<accession>A0AAP0RHT8</accession>
<dbReference type="EMBL" id="JBBPBK010000010">
    <property type="protein sequence ID" value="KAK9277243.1"/>
    <property type="molecule type" value="Genomic_DNA"/>
</dbReference>
<organism evidence="2 3">
    <name type="scientific">Liquidambar formosana</name>
    <name type="common">Formosan gum</name>
    <dbReference type="NCBI Taxonomy" id="63359"/>
    <lineage>
        <taxon>Eukaryota</taxon>
        <taxon>Viridiplantae</taxon>
        <taxon>Streptophyta</taxon>
        <taxon>Embryophyta</taxon>
        <taxon>Tracheophyta</taxon>
        <taxon>Spermatophyta</taxon>
        <taxon>Magnoliopsida</taxon>
        <taxon>eudicotyledons</taxon>
        <taxon>Gunneridae</taxon>
        <taxon>Pentapetalae</taxon>
        <taxon>Saxifragales</taxon>
        <taxon>Altingiaceae</taxon>
        <taxon>Liquidambar</taxon>
    </lineage>
</organism>
<dbReference type="Proteomes" id="UP001415857">
    <property type="component" value="Unassembled WGS sequence"/>
</dbReference>
<protein>
    <recommendedName>
        <fullName evidence="4">Protein PHYTOCHROME KINASE SUBSTRATE 1-like</fullName>
    </recommendedName>
</protein>
<dbReference type="PANTHER" id="PTHR33781:SF4">
    <property type="entry name" value="PROTEIN PHYTOCHROME KINASE SUBSTRATE 1"/>
    <property type="match status" value="1"/>
</dbReference>
<keyword evidence="3" id="KW-1185">Reference proteome</keyword>
<dbReference type="GO" id="GO:0009638">
    <property type="term" value="P:phototropism"/>
    <property type="evidence" value="ECO:0007669"/>
    <property type="project" value="InterPro"/>
</dbReference>
<gene>
    <name evidence="2" type="ORF">L1049_006782</name>
</gene>
<reference evidence="2 3" key="1">
    <citation type="journal article" date="2024" name="Plant J.">
        <title>Genome sequences and population genomics reveal climatic adaptation and genomic divergence between two closely related sweetgum species.</title>
        <authorList>
            <person name="Xu W.Q."/>
            <person name="Ren C.Q."/>
            <person name="Zhang X.Y."/>
            <person name="Comes H.P."/>
            <person name="Liu X.H."/>
            <person name="Li Y.G."/>
            <person name="Kettle C.J."/>
            <person name="Jalonen R."/>
            <person name="Gaisberger H."/>
            <person name="Ma Y.Z."/>
            <person name="Qiu Y.X."/>
        </authorList>
    </citation>
    <scope>NUCLEOTIDE SEQUENCE [LARGE SCALE GENOMIC DNA]</scope>
    <source>
        <strain evidence="2">Hangzhou</strain>
    </source>
</reference>
<name>A0AAP0RHT8_LIQFO</name>